<reference evidence="1 2" key="1">
    <citation type="journal article" date="2016" name="PLoS ONE">
        <title>Complete Genome Sequence and Comparative Genomics of a Novel Myxobacterium Myxococcus hansupus.</title>
        <authorList>
            <person name="Sharma G."/>
            <person name="Narwani T."/>
            <person name="Subramanian S."/>
        </authorList>
    </citation>
    <scope>NUCLEOTIDE SEQUENCE [LARGE SCALE GENOMIC DNA]</scope>
    <source>
        <strain evidence="2">mixupus</strain>
    </source>
</reference>
<proteinExistence type="predicted"/>
<keyword evidence="2" id="KW-1185">Reference proteome</keyword>
<accession>A0A0H4XCZ1</accession>
<dbReference type="AlphaFoldDB" id="A0A0H4XCZ1"/>
<gene>
    <name evidence="1" type="ORF">A176_002784</name>
</gene>
<dbReference type="KEGG" id="mym:A176_002784"/>
<dbReference type="Proteomes" id="UP000009026">
    <property type="component" value="Chromosome"/>
</dbReference>
<evidence type="ECO:0000313" key="1">
    <source>
        <dbReference type="EMBL" id="AKQ65872.1"/>
    </source>
</evidence>
<sequence>MGVQASFQWNCGLMQLTEGRAVPWHQPLELQVRMPSQ</sequence>
<protein>
    <submittedName>
        <fullName evidence="1">Uncharacterized protein</fullName>
    </submittedName>
</protein>
<organism evidence="1 2">
    <name type="scientific">Pseudomyxococcus hansupus</name>
    <dbReference type="NCBI Taxonomy" id="1297742"/>
    <lineage>
        <taxon>Bacteria</taxon>
        <taxon>Pseudomonadati</taxon>
        <taxon>Myxococcota</taxon>
        <taxon>Myxococcia</taxon>
        <taxon>Myxococcales</taxon>
        <taxon>Cystobacterineae</taxon>
        <taxon>Myxococcaceae</taxon>
        <taxon>Pseudomyxococcus</taxon>
    </lineage>
</organism>
<dbReference type="EMBL" id="CP012109">
    <property type="protein sequence ID" value="AKQ65872.1"/>
    <property type="molecule type" value="Genomic_DNA"/>
</dbReference>
<evidence type="ECO:0000313" key="2">
    <source>
        <dbReference type="Proteomes" id="UP000009026"/>
    </source>
</evidence>
<name>A0A0H4XCZ1_9BACT</name>